<dbReference type="Proteomes" id="UP000077202">
    <property type="component" value="Unassembled WGS sequence"/>
</dbReference>
<reference evidence="2" key="1">
    <citation type="submission" date="2016-03" db="EMBL/GenBank/DDBJ databases">
        <title>Mechanisms controlling the formation of the plant cell surface in tip-growing cells are functionally conserved among land plants.</title>
        <authorList>
            <person name="Honkanen S."/>
            <person name="Jones V.A."/>
            <person name="Morieri G."/>
            <person name="Champion C."/>
            <person name="Hetherington A.J."/>
            <person name="Kelly S."/>
            <person name="Saint-Marcoux D."/>
            <person name="Proust H."/>
            <person name="Prescott H."/>
            <person name="Dolan L."/>
        </authorList>
    </citation>
    <scope>NUCLEOTIDE SEQUENCE [LARGE SCALE GENOMIC DNA]</scope>
    <source>
        <tissue evidence="2">Whole gametophyte</tissue>
    </source>
</reference>
<keyword evidence="1" id="KW-1133">Transmembrane helix</keyword>
<gene>
    <name evidence="2" type="ORF">AXG93_2175s1010</name>
</gene>
<keyword evidence="1" id="KW-0472">Membrane</keyword>
<feature type="transmembrane region" description="Helical" evidence="1">
    <location>
        <begin position="171"/>
        <end position="191"/>
    </location>
</feature>
<sequence>MASSSASSSNSAQLHTFKSKALPRIRVASFYRRTDGLLEKNVEHLSSNSLKGGIPTRRGILGTSFLRPNHVREVSGLGLKVLGCPEGTLCTRRSLSAVCKAKNEFDKGSPLDTDSALRAEDHEGTWTLAAQAALWAVAGIYVLWLFILPYAPGDPAWAISPSTLQMLIDLSLNFFFVLPLTSLLADTVSFCKGRSSRAYVRSALPHRTVGIHGLAPVLHPMDEGLFNLVIGWTLVFAPLLFTDRRRDRLGGSLEGLWLVQMFLTNTVLAPYMAIRLNRMKTTSTPVQSESPRERRLLIINRVLTRGAKYVGFVGAAVGILSLVWALYGRPEGGFGGIDERWTYLVQYVGRERLAYAFVWDICLYCVFQPWLIGDNLSNVRADQRDTVRVLRFVPYVGLVAYALALRDEVKDV</sequence>
<evidence type="ECO:0000313" key="2">
    <source>
        <dbReference type="EMBL" id="OAE28518.1"/>
    </source>
</evidence>
<comment type="caution">
    <text evidence="2">The sequence shown here is derived from an EMBL/GenBank/DDBJ whole genome shotgun (WGS) entry which is preliminary data.</text>
</comment>
<dbReference type="AlphaFoldDB" id="A0A176W612"/>
<proteinExistence type="predicted"/>
<dbReference type="EMBL" id="LVLJ01001709">
    <property type="protein sequence ID" value="OAE28518.1"/>
    <property type="molecule type" value="Genomic_DNA"/>
</dbReference>
<protein>
    <submittedName>
        <fullName evidence="2">Uncharacterized protein</fullName>
    </submittedName>
</protein>
<dbReference type="PANTHER" id="PTHR36367:SF2">
    <property type="entry name" value="TRANSMEMBRANE PROTEIN"/>
    <property type="match status" value="1"/>
</dbReference>
<keyword evidence="1" id="KW-0812">Transmembrane</keyword>
<name>A0A176W612_MARPO</name>
<feature type="transmembrane region" description="Helical" evidence="1">
    <location>
        <begin position="224"/>
        <end position="241"/>
    </location>
</feature>
<keyword evidence="3" id="KW-1185">Reference proteome</keyword>
<dbReference type="PANTHER" id="PTHR36367">
    <property type="entry name" value="TRANSMEMBRANE PROTEIN"/>
    <property type="match status" value="1"/>
</dbReference>
<accession>A0A176W612</accession>
<evidence type="ECO:0000313" key="3">
    <source>
        <dbReference type="Proteomes" id="UP000077202"/>
    </source>
</evidence>
<feature type="transmembrane region" description="Helical" evidence="1">
    <location>
        <begin position="132"/>
        <end position="151"/>
    </location>
</feature>
<organism evidence="2 3">
    <name type="scientific">Marchantia polymorpha subsp. ruderalis</name>
    <dbReference type="NCBI Taxonomy" id="1480154"/>
    <lineage>
        <taxon>Eukaryota</taxon>
        <taxon>Viridiplantae</taxon>
        <taxon>Streptophyta</taxon>
        <taxon>Embryophyta</taxon>
        <taxon>Marchantiophyta</taxon>
        <taxon>Marchantiopsida</taxon>
        <taxon>Marchantiidae</taxon>
        <taxon>Marchantiales</taxon>
        <taxon>Marchantiaceae</taxon>
        <taxon>Marchantia</taxon>
    </lineage>
</organism>
<feature type="transmembrane region" description="Helical" evidence="1">
    <location>
        <begin position="309"/>
        <end position="327"/>
    </location>
</feature>
<evidence type="ECO:0000256" key="1">
    <source>
        <dbReference type="SAM" id="Phobius"/>
    </source>
</evidence>
<feature type="transmembrane region" description="Helical" evidence="1">
    <location>
        <begin position="256"/>
        <end position="274"/>
    </location>
</feature>